<evidence type="ECO:0000313" key="7">
    <source>
        <dbReference type="Proteomes" id="UP001472677"/>
    </source>
</evidence>
<sequence length="418" mass="46231">MQITSGSSELDKVLEDICALVHQFNSTCNGNLLRKKPMATNNGFLGLMSRSGVIRMVSKAMEEMFSWLIIEKVLNSYAVPTLELKNQNQIVLSKTVSGGSSWESLLGSSSTTCSSRAGDIKLNIIWKADMYKNQLQELAQRSCFNLPSYSCIREGPDHAPRFKAAVNFNGETFRSPTFFYTLRQAQHAAAEVALNTLANRGPSKALLLEFCPEKTYSTSLCRVKVGLTPVFPLRLAIPTSCPLYLFNHSASQPLMGETNVETGVKKSKQEDYKQKNVKLESKFKNDDRKSDVGSRHAFDSSHLRPHYPSRASYYRNSGPPSSEAMPVMIRTMSPVSTMRPNMQNPTTTQVPVPPRMRTGAPPVSTGPRFERTNLGSMHPASMAPPVRIRSVVPVCSAPPPSFNQEAMLANKDKKDTVS</sequence>
<feature type="region of interest" description="Disordered" evidence="4">
    <location>
        <begin position="399"/>
        <end position="418"/>
    </location>
</feature>
<dbReference type="PANTHER" id="PTHR46031">
    <property type="match status" value="1"/>
</dbReference>
<keyword evidence="2 3" id="KW-0694">RNA-binding</keyword>
<feature type="region of interest" description="Disordered" evidence="4">
    <location>
        <begin position="261"/>
        <end position="368"/>
    </location>
</feature>
<name>A0ABR2FYQ1_9ROSI</name>
<evidence type="ECO:0000259" key="5">
    <source>
        <dbReference type="PROSITE" id="PS50137"/>
    </source>
</evidence>
<dbReference type="SUPFAM" id="SSF54768">
    <property type="entry name" value="dsRNA-binding domain-like"/>
    <property type="match status" value="1"/>
</dbReference>
<dbReference type="Gene3D" id="3.30.160.20">
    <property type="match status" value="1"/>
</dbReference>
<evidence type="ECO:0000256" key="2">
    <source>
        <dbReference type="ARBA" id="ARBA00022884"/>
    </source>
</evidence>
<dbReference type="InterPro" id="IPR014720">
    <property type="entry name" value="dsRBD_dom"/>
</dbReference>
<feature type="domain" description="DRBM" evidence="5">
    <location>
        <begin position="130"/>
        <end position="199"/>
    </location>
</feature>
<dbReference type="PROSITE" id="PS50137">
    <property type="entry name" value="DS_RBD"/>
    <property type="match status" value="1"/>
</dbReference>
<keyword evidence="7" id="KW-1185">Reference proteome</keyword>
<gene>
    <name evidence="6" type="ORF">V6N12_023778</name>
</gene>
<comment type="caution">
    <text evidence="6">The sequence shown here is derived from an EMBL/GenBank/DDBJ whole genome shotgun (WGS) entry which is preliminary data.</text>
</comment>
<evidence type="ECO:0000313" key="6">
    <source>
        <dbReference type="EMBL" id="KAK8589380.1"/>
    </source>
</evidence>
<protein>
    <recommendedName>
        <fullName evidence="5">DRBM domain-containing protein</fullName>
    </recommendedName>
</protein>
<dbReference type="Pfam" id="PF00035">
    <property type="entry name" value="dsrm"/>
    <property type="match status" value="1"/>
</dbReference>
<feature type="compositionally biased region" description="Low complexity" evidence="4">
    <location>
        <begin position="342"/>
        <end position="358"/>
    </location>
</feature>
<proteinExistence type="predicted"/>
<evidence type="ECO:0000256" key="3">
    <source>
        <dbReference type="PROSITE-ProRule" id="PRU00266"/>
    </source>
</evidence>
<organism evidence="6 7">
    <name type="scientific">Hibiscus sabdariffa</name>
    <name type="common">roselle</name>
    <dbReference type="NCBI Taxonomy" id="183260"/>
    <lineage>
        <taxon>Eukaryota</taxon>
        <taxon>Viridiplantae</taxon>
        <taxon>Streptophyta</taxon>
        <taxon>Embryophyta</taxon>
        <taxon>Tracheophyta</taxon>
        <taxon>Spermatophyta</taxon>
        <taxon>Magnoliopsida</taxon>
        <taxon>eudicotyledons</taxon>
        <taxon>Gunneridae</taxon>
        <taxon>Pentapetalae</taxon>
        <taxon>rosids</taxon>
        <taxon>malvids</taxon>
        <taxon>Malvales</taxon>
        <taxon>Malvaceae</taxon>
        <taxon>Malvoideae</taxon>
        <taxon>Hibiscus</taxon>
    </lineage>
</organism>
<reference evidence="6 7" key="1">
    <citation type="journal article" date="2024" name="G3 (Bethesda)">
        <title>Genome assembly of Hibiscus sabdariffa L. provides insights into metabolisms of medicinal natural products.</title>
        <authorList>
            <person name="Kim T."/>
        </authorList>
    </citation>
    <scope>NUCLEOTIDE SEQUENCE [LARGE SCALE GENOMIC DNA]</scope>
    <source>
        <strain evidence="6">TK-2024</strain>
        <tissue evidence="6">Old leaves</tissue>
    </source>
</reference>
<dbReference type="Proteomes" id="UP001472677">
    <property type="component" value="Unassembled WGS sequence"/>
</dbReference>
<accession>A0ABR2FYQ1</accession>
<evidence type="ECO:0000256" key="1">
    <source>
        <dbReference type="ARBA" id="ARBA00022737"/>
    </source>
</evidence>
<keyword evidence="1" id="KW-0677">Repeat</keyword>
<dbReference type="CDD" id="cd19907">
    <property type="entry name" value="DSRM_AtDRB-like_rpt1"/>
    <property type="match status" value="1"/>
</dbReference>
<dbReference type="InterPro" id="IPR044450">
    <property type="entry name" value="AtDRB-like_DSRM_1"/>
</dbReference>
<dbReference type="EMBL" id="JBBPBM010000004">
    <property type="protein sequence ID" value="KAK8589380.1"/>
    <property type="molecule type" value="Genomic_DNA"/>
</dbReference>
<dbReference type="SMART" id="SM00358">
    <property type="entry name" value="DSRM"/>
    <property type="match status" value="1"/>
</dbReference>
<feature type="compositionally biased region" description="Basic and acidic residues" evidence="4">
    <location>
        <begin position="263"/>
        <end position="302"/>
    </location>
</feature>
<dbReference type="PANTHER" id="PTHR46031:SF26">
    <property type="entry name" value="DOUBLE-STRANDED RNA-BINDING PROTEIN 2"/>
    <property type="match status" value="1"/>
</dbReference>
<evidence type="ECO:0000256" key="4">
    <source>
        <dbReference type="SAM" id="MobiDB-lite"/>
    </source>
</evidence>